<proteinExistence type="predicted"/>
<dbReference type="EMBL" id="JAGHQM010000039">
    <property type="protein sequence ID" value="KAH0566047.1"/>
    <property type="molecule type" value="Genomic_DNA"/>
</dbReference>
<keyword evidence="3" id="KW-1185">Reference proteome</keyword>
<feature type="compositionally biased region" description="Polar residues" evidence="1">
    <location>
        <begin position="173"/>
        <end position="182"/>
    </location>
</feature>
<feature type="region of interest" description="Disordered" evidence="1">
    <location>
        <begin position="117"/>
        <end position="137"/>
    </location>
</feature>
<dbReference type="PANTHER" id="PTHR40635">
    <property type="match status" value="1"/>
</dbReference>
<name>A0A9P8LIC3_9PEZI</name>
<sequence length="297" mass="32640">MAPIRRYLRISKYSVLECRIYLEDPGLANVWLLNPRDPVLPRVFESVRPYVLPKLREENERAKGKGKKANRGIKDVVVHDDFEVSIFLTDVSTRHSLLTKQKFFGESGWATLASSSRLASGTSDSPANIDPDTDSPTIIREESVELDTLKDIASASNPQVFETVDSGVEAVPRSQSEQSSAQRKGKRDSKLPEPTDVVAESSSSSDARPPQIPNRKRRRSNAASSVATKTTGDVTDDKKLALHTSYDGFSIYGRILCLVVKRKSSIRARGGSTVASSGGTMEDWIASTQIQREADVS</sequence>
<feature type="compositionally biased region" description="Polar residues" evidence="1">
    <location>
        <begin position="117"/>
        <end position="126"/>
    </location>
</feature>
<dbReference type="PANTHER" id="PTHR40635:SF1">
    <property type="match status" value="1"/>
</dbReference>
<protein>
    <submittedName>
        <fullName evidence="2">Uncharacterized protein</fullName>
    </submittedName>
</protein>
<comment type="caution">
    <text evidence="2">The sequence shown here is derived from an EMBL/GenBank/DDBJ whole genome shotgun (WGS) entry which is preliminary data.</text>
</comment>
<feature type="region of interest" description="Disordered" evidence="1">
    <location>
        <begin position="168"/>
        <end position="231"/>
    </location>
</feature>
<reference evidence="2" key="1">
    <citation type="submission" date="2021-03" db="EMBL/GenBank/DDBJ databases">
        <title>Comparative genomics and phylogenomic investigation of the class Geoglossomycetes provide insights into ecological specialization and systematics.</title>
        <authorList>
            <person name="Melie T."/>
            <person name="Pirro S."/>
            <person name="Miller A.N."/>
            <person name="Quandt A."/>
        </authorList>
    </citation>
    <scope>NUCLEOTIDE SEQUENCE</scope>
    <source>
        <strain evidence="2">CAQ_001_2017</strain>
    </source>
</reference>
<evidence type="ECO:0000256" key="1">
    <source>
        <dbReference type="SAM" id="MobiDB-lite"/>
    </source>
</evidence>
<dbReference type="Proteomes" id="UP000750711">
    <property type="component" value="Unassembled WGS sequence"/>
</dbReference>
<evidence type="ECO:0000313" key="3">
    <source>
        <dbReference type="Proteomes" id="UP000750711"/>
    </source>
</evidence>
<organism evidence="2 3">
    <name type="scientific">Trichoglossum hirsutum</name>
    <dbReference type="NCBI Taxonomy" id="265104"/>
    <lineage>
        <taxon>Eukaryota</taxon>
        <taxon>Fungi</taxon>
        <taxon>Dikarya</taxon>
        <taxon>Ascomycota</taxon>
        <taxon>Pezizomycotina</taxon>
        <taxon>Geoglossomycetes</taxon>
        <taxon>Geoglossales</taxon>
        <taxon>Geoglossaceae</taxon>
        <taxon>Trichoglossum</taxon>
    </lineage>
</organism>
<gene>
    <name evidence="2" type="ORF">GP486_000568</name>
</gene>
<dbReference type="AlphaFoldDB" id="A0A9P8LIC3"/>
<accession>A0A9P8LIC3</accession>
<evidence type="ECO:0000313" key="2">
    <source>
        <dbReference type="EMBL" id="KAH0566047.1"/>
    </source>
</evidence>
<feature type="compositionally biased region" description="Low complexity" evidence="1">
    <location>
        <begin position="221"/>
        <end position="231"/>
    </location>
</feature>